<evidence type="ECO:0000256" key="3">
    <source>
        <dbReference type="ARBA" id="ARBA00022741"/>
    </source>
</evidence>
<dbReference type="EMBL" id="JGZR01000003">
    <property type="protein sequence ID" value="KFJ04690.1"/>
    <property type="molecule type" value="Genomic_DNA"/>
</dbReference>
<keyword evidence="4" id="KW-0067">ATP-binding</keyword>
<sequence>MTSPKTPLLQVNSLTKDFVRRGISARRSTVFHALQNVSFELFERQTYALVGESGSGKSTTGKIICALEKPTSGSVVFADRNYVDDSPKLLRERIHGQIQMVFQDPFSALNPRKTIGDALVEALEIQGLGDSAKERRASATEMLERVGLPGWHMQRYPHQFSGGQLQRVNIARALVIRPKVLILDESVSALDVSIQAQVLNLLQDLKEEFSLSYLFITHDLSVVRFIADRVGVLRKGVLVEEGDAHSIFAHPSTEYTRDLLASVPIPDPQHSQLPRAHPQPPTPFQPQTN</sequence>
<proteinExistence type="inferred from homology"/>
<gene>
    <name evidence="7" type="ORF">BISU_0701</name>
</gene>
<dbReference type="InterPro" id="IPR017871">
    <property type="entry name" value="ABC_transporter-like_CS"/>
</dbReference>
<dbReference type="InterPro" id="IPR027417">
    <property type="entry name" value="P-loop_NTPase"/>
</dbReference>
<feature type="compositionally biased region" description="Pro residues" evidence="5">
    <location>
        <begin position="277"/>
        <end position="289"/>
    </location>
</feature>
<dbReference type="GO" id="GO:0005524">
    <property type="term" value="F:ATP binding"/>
    <property type="evidence" value="ECO:0007669"/>
    <property type="project" value="UniProtKB-KW"/>
</dbReference>
<comment type="similarity">
    <text evidence="1">Belongs to the ABC transporter superfamily.</text>
</comment>
<dbReference type="PANTHER" id="PTHR43776:SF7">
    <property type="entry name" value="D,D-DIPEPTIDE TRANSPORT ATP-BINDING PROTEIN DDPF-RELATED"/>
    <property type="match status" value="1"/>
</dbReference>
<evidence type="ECO:0000256" key="4">
    <source>
        <dbReference type="ARBA" id="ARBA00022840"/>
    </source>
</evidence>
<dbReference type="SUPFAM" id="SSF52540">
    <property type="entry name" value="P-loop containing nucleoside triphosphate hydrolases"/>
    <property type="match status" value="1"/>
</dbReference>
<evidence type="ECO:0000256" key="1">
    <source>
        <dbReference type="ARBA" id="ARBA00005417"/>
    </source>
</evidence>
<dbReference type="Pfam" id="PF08352">
    <property type="entry name" value="oligo_HPY"/>
    <property type="match status" value="1"/>
</dbReference>
<organism evidence="7 8">
    <name type="scientific">Bifidobacterium subtile</name>
    <dbReference type="NCBI Taxonomy" id="77635"/>
    <lineage>
        <taxon>Bacteria</taxon>
        <taxon>Bacillati</taxon>
        <taxon>Actinomycetota</taxon>
        <taxon>Actinomycetes</taxon>
        <taxon>Bifidobacteriales</taxon>
        <taxon>Bifidobacteriaceae</taxon>
        <taxon>Bifidobacterium</taxon>
    </lineage>
</organism>
<dbReference type="PANTHER" id="PTHR43776">
    <property type="entry name" value="TRANSPORT ATP-BINDING PROTEIN"/>
    <property type="match status" value="1"/>
</dbReference>
<evidence type="ECO:0000256" key="2">
    <source>
        <dbReference type="ARBA" id="ARBA00022448"/>
    </source>
</evidence>
<dbReference type="AlphaFoldDB" id="A0A087EA89"/>
<protein>
    <submittedName>
        <fullName evidence="7">Oligopeptide ABC transporter ATPase</fullName>
        <ecNumber evidence="7">3.6.3.24</ecNumber>
    </submittedName>
</protein>
<dbReference type="OrthoDB" id="8481147at2"/>
<dbReference type="Gene3D" id="3.40.50.300">
    <property type="entry name" value="P-loop containing nucleotide triphosphate hydrolases"/>
    <property type="match status" value="1"/>
</dbReference>
<feature type="region of interest" description="Disordered" evidence="5">
    <location>
        <begin position="267"/>
        <end position="289"/>
    </location>
</feature>
<dbReference type="InterPro" id="IPR013563">
    <property type="entry name" value="Oligopep_ABC_C"/>
</dbReference>
<dbReference type="EC" id="3.6.3.24" evidence="7"/>
<dbReference type="InterPro" id="IPR050319">
    <property type="entry name" value="ABC_transp_ATP-bind"/>
</dbReference>
<dbReference type="RefSeq" id="WP_024462702.1">
    <property type="nucleotide sequence ID" value="NZ_CP062939.1"/>
</dbReference>
<feature type="domain" description="ABC transporter" evidence="6">
    <location>
        <begin position="9"/>
        <end position="260"/>
    </location>
</feature>
<dbReference type="eggNOG" id="COG4608">
    <property type="taxonomic scope" value="Bacteria"/>
</dbReference>
<name>A0A087EA89_9BIFI</name>
<reference evidence="7 8" key="1">
    <citation type="submission" date="2014-03" db="EMBL/GenBank/DDBJ databases">
        <title>Genomics of Bifidobacteria.</title>
        <authorList>
            <person name="Ventura M."/>
            <person name="Milani C."/>
            <person name="Lugli G.A."/>
        </authorList>
    </citation>
    <scope>NUCLEOTIDE SEQUENCE [LARGE SCALE GENOMIC DNA]</scope>
    <source>
        <strain evidence="7 8">LMG 11597</strain>
    </source>
</reference>
<dbReference type="Proteomes" id="UP000029055">
    <property type="component" value="Unassembled WGS sequence"/>
</dbReference>
<evidence type="ECO:0000313" key="7">
    <source>
        <dbReference type="EMBL" id="KFJ04690.1"/>
    </source>
</evidence>
<dbReference type="InterPro" id="IPR003439">
    <property type="entry name" value="ABC_transporter-like_ATP-bd"/>
</dbReference>
<dbReference type="SMART" id="SM00382">
    <property type="entry name" value="AAA"/>
    <property type="match status" value="1"/>
</dbReference>
<dbReference type="PROSITE" id="PS50893">
    <property type="entry name" value="ABC_TRANSPORTER_2"/>
    <property type="match status" value="1"/>
</dbReference>
<keyword evidence="3" id="KW-0547">Nucleotide-binding</keyword>
<dbReference type="PROSITE" id="PS00211">
    <property type="entry name" value="ABC_TRANSPORTER_1"/>
    <property type="match status" value="1"/>
</dbReference>
<comment type="caution">
    <text evidence="7">The sequence shown here is derived from an EMBL/GenBank/DDBJ whole genome shotgun (WGS) entry which is preliminary data.</text>
</comment>
<dbReference type="GO" id="GO:0016887">
    <property type="term" value="F:ATP hydrolysis activity"/>
    <property type="evidence" value="ECO:0007669"/>
    <property type="project" value="InterPro"/>
</dbReference>
<keyword evidence="7" id="KW-0378">Hydrolase</keyword>
<keyword evidence="2" id="KW-0813">Transport</keyword>
<keyword evidence="8" id="KW-1185">Reference proteome</keyword>
<dbReference type="GO" id="GO:0055085">
    <property type="term" value="P:transmembrane transport"/>
    <property type="evidence" value="ECO:0007669"/>
    <property type="project" value="UniProtKB-ARBA"/>
</dbReference>
<dbReference type="GO" id="GO:0015833">
    <property type="term" value="P:peptide transport"/>
    <property type="evidence" value="ECO:0007669"/>
    <property type="project" value="InterPro"/>
</dbReference>
<accession>A0A087EA89</accession>
<evidence type="ECO:0000313" key="8">
    <source>
        <dbReference type="Proteomes" id="UP000029055"/>
    </source>
</evidence>
<dbReference type="STRING" id="77635.BISU_0701"/>
<dbReference type="InterPro" id="IPR003593">
    <property type="entry name" value="AAA+_ATPase"/>
</dbReference>
<evidence type="ECO:0000256" key="5">
    <source>
        <dbReference type="SAM" id="MobiDB-lite"/>
    </source>
</evidence>
<dbReference type="CDD" id="cd03257">
    <property type="entry name" value="ABC_NikE_OppD_transporters"/>
    <property type="match status" value="1"/>
</dbReference>
<dbReference type="Pfam" id="PF00005">
    <property type="entry name" value="ABC_tran"/>
    <property type="match status" value="1"/>
</dbReference>
<evidence type="ECO:0000259" key="6">
    <source>
        <dbReference type="PROSITE" id="PS50893"/>
    </source>
</evidence>